<evidence type="ECO:0000256" key="1">
    <source>
        <dbReference type="SAM" id="Phobius"/>
    </source>
</evidence>
<dbReference type="PANTHER" id="PTHR47754">
    <property type="entry name" value="SERPENTINE RECEPTOR, CLASS X-RELATED"/>
    <property type="match status" value="1"/>
</dbReference>
<organism evidence="3 4">
    <name type="scientific">Caenorhabditis briggsae</name>
    <dbReference type="NCBI Taxonomy" id="6238"/>
    <lineage>
        <taxon>Eukaryota</taxon>
        <taxon>Metazoa</taxon>
        <taxon>Ecdysozoa</taxon>
        <taxon>Nematoda</taxon>
        <taxon>Chromadorea</taxon>
        <taxon>Rhabditida</taxon>
        <taxon>Rhabditina</taxon>
        <taxon>Rhabditomorpha</taxon>
        <taxon>Rhabditoidea</taxon>
        <taxon>Rhabditidae</taxon>
        <taxon>Peloderinae</taxon>
        <taxon>Caenorhabditis</taxon>
    </lineage>
</organism>
<dbReference type="AlphaFoldDB" id="A8WUF0"/>
<evidence type="ECO:0000313" key="3">
    <source>
        <dbReference type="EMBL" id="CAP24112.2"/>
    </source>
</evidence>
<reference evidence="3 4" key="2">
    <citation type="journal article" date="2011" name="PLoS Genet.">
        <title>Caenorhabditis briggsae recombinant inbred line genotypes reveal inter-strain incompatibility and the evolution of recombination.</title>
        <authorList>
            <person name="Ross J.A."/>
            <person name="Koboldt D.C."/>
            <person name="Staisch J.E."/>
            <person name="Chamberlin H.M."/>
            <person name="Gupta B.P."/>
            <person name="Miller R.D."/>
            <person name="Baird S.E."/>
            <person name="Haag E.S."/>
        </authorList>
    </citation>
    <scope>NUCLEOTIDE SEQUENCE [LARGE SCALE GENOMIC DNA]</scope>
    <source>
        <strain evidence="3 4">AF16</strain>
    </source>
</reference>
<dbReference type="Gene3D" id="1.20.1070.10">
    <property type="entry name" value="Rhodopsin 7-helix transmembrane proteins"/>
    <property type="match status" value="1"/>
</dbReference>
<evidence type="ECO:0000313" key="5">
    <source>
        <dbReference type="WormBase" id="CBG02398"/>
    </source>
</evidence>
<accession>A8WUF0</accession>
<keyword evidence="1" id="KW-0472">Membrane</keyword>
<feature type="domain" description="7TM GPCR serpentine receptor class x (Srx)" evidence="2">
    <location>
        <begin position="18"/>
        <end position="295"/>
    </location>
</feature>
<dbReference type="WormBase" id="CBG02398">
    <property type="protein sequence ID" value="CBP47407"/>
    <property type="gene ID" value="WBGene00025457"/>
    <property type="gene designation" value="Cbr-srx-114"/>
</dbReference>
<keyword evidence="1" id="KW-1133">Transmembrane helix</keyword>
<sequence>MEESTTRLRIVSATLMLLTSILGLVLNLTIAVSLFTRFKRNSGFLVICMVKSMANNIICIGFLVWPVPVTFLNYYYLPDFYNVLSGRIIGWFAWSYSPTTQILLAGNRFMAVCLPQAHHTEYKYYPNRVRWRIRYTHTGKKTFKFQVFLSIIFIISITVSLPGFVVGCRIPCSIRLSSLFTYSAFSMSFISNTLNIIEFFKLVSDAEFRILLSSILNSSLKKSAKISSMQLLKRQRRYRRMLFQSACQDLIIAIDTFNTTYAWSFYSALCFQFLVCAYSRILARTLEGLVMVLINESIREAIRIKVFRKSKQKKSSETPASSLATHSKNIVASNRLFSVRINH</sequence>
<keyword evidence="1" id="KW-0812">Transmembrane</keyword>
<name>A8WUF0_CAEBR</name>
<dbReference type="InParanoid" id="A8WUF0"/>
<gene>
    <name evidence="5" type="primary">srx-114</name>
    <name evidence="3" type="synonym">Cbr-srx-114</name>
    <name evidence="5" type="ORF">CBG02398</name>
    <name evidence="3" type="ORF">CBG_02398</name>
</gene>
<reference evidence="3 4" key="1">
    <citation type="journal article" date="2003" name="PLoS Biol.">
        <title>The genome sequence of Caenorhabditis briggsae: a platform for comparative genomics.</title>
        <authorList>
            <person name="Stein L.D."/>
            <person name="Bao Z."/>
            <person name="Blasiar D."/>
            <person name="Blumenthal T."/>
            <person name="Brent M.R."/>
            <person name="Chen N."/>
            <person name="Chinwalla A."/>
            <person name="Clarke L."/>
            <person name="Clee C."/>
            <person name="Coghlan A."/>
            <person name="Coulson A."/>
            <person name="D'Eustachio P."/>
            <person name="Fitch D.H."/>
            <person name="Fulton L.A."/>
            <person name="Fulton R.E."/>
            <person name="Griffiths-Jones S."/>
            <person name="Harris T.W."/>
            <person name="Hillier L.W."/>
            <person name="Kamath R."/>
            <person name="Kuwabara P.E."/>
            <person name="Mardis E.R."/>
            <person name="Marra M.A."/>
            <person name="Miner T.L."/>
            <person name="Minx P."/>
            <person name="Mullikin J.C."/>
            <person name="Plumb R.W."/>
            <person name="Rogers J."/>
            <person name="Schein J.E."/>
            <person name="Sohrmann M."/>
            <person name="Spieth J."/>
            <person name="Stajich J.E."/>
            <person name="Wei C."/>
            <person name="Willey D."/>
            <person name="Wilson R.K."/>
            <person name="Durbin R."/>
            <person name="Waterston R.H."/>
        </authorList>
    </citation>
    <scope>NUCLEOTIDE SEQUENCE [LARGE SCALE GENOMIC DNA]</scope>
    <source>
        <strain evidence="3 4">AF16</strain>
    </source>
</reference>
<feature type="transmembrane region" description="Helical" evidence="1">
    <location>
        <begin position="145"/>
        <end position="167"/>
    </location>
</feature>
<dbReference type="Pfam" id="PF10328">
    <property type="entry name" value="7TM_GPCR_Srx"/>
    <property type="match status" value="1"/>
</dbReference>
<dbReference type="EMBL" id="HE601438">
    <property type="protein sequence ID" value="CAP24112.2"/>
    <property type="molecule type" value="Genomic_DNA"/>
</dbReference>
<keyword evidence="4" id="KW-1185">Reference proteome</keyword>
<evidence type="ECO:0000313" key="4">
    <source>
        <dbReference type="Proteomes" id="UP000008549"/>
    </source>
</evidence>
<dbReference type="FunCoup" id="A8WUF0">
    <property type="interactions" value="11"/>
</dbReference>
<dbReference type="HOGENOM" id="CLU_070417_0_0_1"/>
<dbReference type="OMA" id="MANNIIC"/>
<feature type="transmembrane region" description="Helical" evidence="1">
    <location>
        <begin position="57"/>
        <end position="77"/>
    </location>
</feature>
<feature type="transmembrane region" description="Helical" evidence="1">
    <location>
        <begin position="12"/>
        <end position="36"/>
    </location>
</feature>
<dbReference type="eggNOG" id="ENOG502TGSB">
    <property type="taxonomic scope" value="Eukaryota"/>
</dbReference>
<dbReference type="PANTHER" id="PTHR47754:SF3">
    <property type="entry name" value="7TM GPCR SERPENTINE RECEPTOR CLASS X (SRX) DOMAIN-CONTAINING PROTEIN"/>
    <property type="match status" value="1"/>
</dbReference>
<feature type="transmembrane region" description="Helical" evidence="1">
    <location>
        <begin position="263"/>
        <end position="283"/>
    </location>
</feature>
<dbReference type="Proteomes" id="UP000008549">
    <property type="component" value="Unassembled WGS sequence"/>
</dbReference>
<dbReference type="InterPro" id="IPR019430">
    <property type="entry name" value="7TM_GPCR_serpentine_rcpt_Srx"/>
</dbReference>
<proteinExistence type="predicted"/>
<evidence type="ECO:0000259" key="2">
    <source>
        <dbReference type="Pfam" id="PF10328"/>
    </source>
</evidence>
<protein>
    <submittedName>
        <fullName evidence="3">Protein CBR-SRX-114</fullName>
    </submittedName>
</protein>